<sequence>NCWSSNSCLLFCLAVTRITRTYALIHTTQLHKNQGSKFVGLKIGNYLVFFLFFAVALVLTFSFNFFVGVLRGKFEMISVALSECVTLLDKLDTETVTCSTNVACVRSHVAVWNNNVGANRRAPNTPGKFLKEIEHQLLLIDRAIELITNVYSWVLIFLSSWYLTDFLFSIYLMVVQIESGNNEIETYSVIAIEALLFLFLMHNPADNLSNSEEAFIAHLRMLIYCLPDHSHSMPHTGLVLAVQRPRKLTLGNFGNVGRGSFLNTLAFMFSYLVVVIQFHIDAQHPASTTSPANASCVVTN</sequence>
<dbReference type="AlphaFoldDB" id="A0A6A0GWG6"/>
<feature type="non-terminal residue" evidence="7">
    <location>
        <position position="1"/>
    </location>
</feature>
<keyword evidence="5 6" id="KW-0472">Membrane</keyword>
<gene>
    <name evidence="7" type="ORF">HAZT_HAZT011826</name>
</gene>
<keyword evidence="2" id="KW-1003">Cell membrane</keyword>
<reference evidence="7" key="2">
    <citation type="journal article" date="2018" name="Environ. Sci. Technol.">
        <title>The Toxicogenome of Hyalella azteca: A Model for Sediment Ecotoxicology and Evolutionary Toxicology.</title>
        <authorList>
            <person name="Poynton H.C."/>
            <person name="Hasenbein S."/>
            <person name="Benoit J.B."/>
            <person name="Sepulveda M.S."/>
            <person name="Poelchau M.F."/>
            <person name="Hughes D.S.T."/>
            <person name="Murali S.C."/>
            <person name="Chen S."/>
            <person name="Glastad K.M."/>
            <person name="Goodisman M.A.D."/>
            <person name="Werren J.H."/>
            <person name="Vineis J.H."/>
            <person name="Bowen J.L."/>
            <person name="Friedrich M."/>
            <person name="Jones J."/>
            <person name="Robertson H.M."/>
            <person name="Feyereisen R."/>
            <person name="Mechler-Hickson A."/>
            <person name="Mathers N."/>
            <person name="Lee C.E."/>
            <person name="Colbourne J.K."/>
            <person name="Biales A."/>
            <person name="Johnston J.S."/>
            <person name="Wellborn G.A."/>
            <person name="Rosendale A.J."/>
            <person name="Cridge A.G."/>
            <person name="Munoz-Torres M.C."/>
            <person name="Bain P.A."/>
            <person name="Manny A.R."/>
            <person name="Major K.M."/>
            <person name="Lambert F.N."/>
            <person name="Vulpe C.D."/>
            <person name="Tuck P."/>
            <person name="Blalock B.J."/>
            <person name="Lin Y.Y."/>
            <person name="Smith M.E."/>
            <person name="Ochoa-Acuna H."/>
            <person name="Chen M.M."/>
            <person name="Childers C.P."/>
            <person name="Qu J."/>
            <person name="Dugan S."/>
            <person name="Lee S.L."/>
            <person name="Chao H."/>
            <person name="Dinh H."/>
            <person name="Han Y."/>
            <person name="Doddapaneni H."/>
            <person name="Worley K.C."/>
            <person name="Muzny D.M."/>
            <person name="Gibbs R.A."/>
            <person name="Richards S."/>
        </authorList>
    </citation>
    <scope>NUCLEOTIDE SEQUENCE</scope>
    <source>
        <strain evidence="7">HAZT.00-mixed</strain>
        <tissue evidence="7">Whole organism</tissue>
    </source>
</reference>
<dbReference type="GO" id="GO:0050909">
    <property type="term" value="P:sensory perception of taste"/>
    <property type="evidence" value="ECO:0007669"/>
    <property type="project" value="InterPro"/>
</dbReference>
<feature type="transmembrane region" description="Helical" evidence="6">
    <location>
        <begin position="261"/>
        <end position="280"/>
    </location>
</feature>
<evidence type="ECO:0000256" key="6">
    <source>
        <dbReference type="SAM" id="Phobius"/>
    </source>
</evidence>
<organism evidence="7">
    <name type="scientific">Hyalella azteca</name>
    <name type="common">Amphipod</name>
    <dbReference type="NCBI Taxonomy" id="294128"/>
    <lineage>
        <taxon>Eukaryota</taxon>
        <taxon>Metazoa</taxon>
        <taxon>Ecdysozoa</taxon>
        <taxon>Arthropoda</taxon>
        <taxon>Crustacea</taxon>
        <taxon>Multicrustacea</taxon>
        <taxon>Malacostraca</taxon>
        <taxon>Eumalacostraca</taxon>
        <taxon>Peracarida</taxon>
        <taxon>Amphipoda</taxon>
        <taxon>Senticaudata</taxon>
        <taxon>Talitrida</taxon>
        <taxon>Talitroidea</taxon>
        <taxon>Hyalellidae</taxon>
        <taxon>Hyalella</taxon>
    </lineage>
</organism>
<dbReference type="Proteomes" id="UP000711488">
    <property type="component" value="Unassembled WGS sequence"/>
</dbReference>
<name>A0A6A0GWG6_HYAAZ</name>
<keyword evidence="7" id="KW-0675">Receptor</keyword>
<evidence type="ECO:0000256" key="4">
    <source>
        <dbReference type="ARBA" id="ARBA00022989"/>
    </source>
</evidence>
<feature type="transmembrane region" description="Helical" evidence="6">
    <location>
        <begin position="47"/>
        <end position="70"/>
    </location>
</feature>
<dbReference type="Pfam" id="PF08395">
    <property type="entry name" value="7tm_7"/>
    <property type="match status" value="1"/>
</dbReference>
<comment type="caution">
    <text evidence="7">The sequence shown here is derived from an EMBL/GenBank/DDBJ whole genome shotgun (WGS) entry which is preliminary data.</text>
</comment>
<reference evidence="7" key="3">
    <citation type="submission" date="2019-06" db="EMBL/GenBank/DDBJ databases">
        <authorList>
            <person name="Poynton C."/>
            <person name="Hasenbein S."/>
            <person name="Benoit J.B."/>
            <person name="Sepulveda M.S."/>
            <person name="Poelchau M.F."/>
            <person name="Murali S.C."/>
            <person name="Chen S."/>
            <person name="Glastad K.M."/>
            <person name="Werren J.H."/>
            <person name="Vineis J.H."/>
            <person name="Bowen J.L."/>
            <person name="Friedrich M."/>
            <person name="Jones J."/>
            <person name="Robertson H.M."/>
            <person name="Feyereisen R."/>
            <person name="Mechler-Hickson A."/>
            <person name="Mathers N."/>
            <person name="Lee C.E."/>
            <person name="Colbourne J.K."/>
            <person name="Biales A."/>
            <person name="Johnston J.S."/>
            <person name="Wellborn G.A."/>
            <person name="Rosendale A.J."/>
            <person name="Cridge A.G."/>
            <person name="Munoz-Torres M.C."/>
            <person name="Bain P.A."/>
            <person name="Manny A.R."/>
            <person name="Major K.M."/>
            <person name="Lambert F.N."/>
            <person name="Vulpe C.D."/>
            <person name="Tuck P."/>
            <person name="Blalock B.J."/>
            <person name="Lin Y.-Y."/>
            <person name="Smith M.E."/>
            <person name="Ochoa-Acuna H."/>
            <person name="Chen M.-J.M."/>
            <person name="Childers C.P."/>
            <person name="Qu J."/>
            <person name="Dugan S."/>
            <person name="Lee S.L."/>
            <person name="Chao H."/>
            <person name="Dinh H."/>
            <person name="Han Y."/>
            <person name="Doddapaneni H."/>
            <person name="Worley K.C."/>
            <person name="Muzny D.M."/>
            <person name="Gibbs R.A."/>
            <person name="Richards S."/>
        </authorList>
    </citation>
    <scope>NUCLEOTIDE SEQUENCE</scope>
    <source>
        <strain evidence="7">HAZT.00-mixed</strain>
        <tissue evidence="7">Whole organism</tissue>
    </source>
</reference>
<evidence type="ECO:0000313" key="7">
    <source>
        <dbReference type="EMBL" id="KAA0190817.1"/>
    </source>
</evidence>
<comment type="subcellular location">
    <subcellularLocation>
        <location evidence="1">Cell membrane</location>
        <topology evidence="1">Multi-pass membrane protein</topology>
    </subcellularLocation>
</comment>
<accession>A0A6A0GWG6</accession>
<dbReference type="EMBL" id="JQDR03012746">
    <property type="protein sequence ID" value="KAA0190817.1"/>
    <property type="molecule type" value="Genomic_DNA"/>
</dbReference>
<dbReference type="GO" id="GO:0005886">
    <property type="term" value="C:plasma membrane"/>
    <property type="evidence" value="ECO:0007669"/>
    <property type="project" value="UniProtKB-SubCell"/>
</dbReference>
<feature type="transmembrane region" description="Helical" evidence="6">
    <location>
        <begin position="184"/>
        <end position="201"/>
    </location>
</feature>
<evidence type="ECO:0000256" key="1">
    <source>
        <dbReference type="ARBA" id="ARBA00004651"/>
    </source>
</evidence>
<evidence type="ECO:0000256" key="5">
    <source>
        <dbReference type="ARBA" id="ARBA00023136"/>
    </source>
</evidence>
<keyword evidence="3 6" id="KW-0812">Transmembrane</keyword>
<protein>
    <submittedName>
        <fullName evidence="7">Gustatory receptor 94</fullName>
    </submittedName>
</protein>
<proteinExistence type="predicted"/>
<reference evidence="7" key="1">
    <citation type="submission" date="2014-08" db="EMBL/GenBank/DDBJ databases">
        <authorList>
            <person name="Murali S."/>
            <person name="Richards S."/>
            <person name="Bandaranaike D."/>
            <person name="Bellair M."/>
            <person name="Blankenburg K."/>
            <person name="Chao H."/>
            <person name="Dinh H."/>
            <person name="Doddapaneni H."/>
            <person name="Dugan-Rocha S."/>
            <person name="Elkadiri S."/>
            <person name="Gnanaolivu R."/>
            <person name="Hughes D."/>
            <person name="Lee S."/>
            <person name="Li M."/>
            <person name="Ming W."/>
            <person name="Munidasa M."/>
            <person name="Muniz J."/>
            <person name="Nguyen L."/>
            <person name="Osuji N."/>
            <person name="Pu L.-L."/>
            <person name="Puazo M."/>
            <person name="Skinner E."/>
            <person name="Qu C."/>
            <person name="Quiroz J."/>
            <person name="Raj R."/>
            <person name="Weissenberger G."/>
            <person name="Xin Y."/>
            <person name="Zou X."/>
            <person name="Han Y."/>
            <person name="Worley K."/>
            <person name="Muzny D."/>
            <person name="Gibbs R."/>
        </authorList>
    </citation>
    <scope>NUCLEOTIDE SEQUENCE</scope>
    <source>
        <strain evidence="7">HAZT.00-mixed</strain>
        <tissue evidence="7">Whole organism</tissue>
    </source>
</reference>
<evidence type="ECO:0000256" key="3">
    <source>
        <dbReference type="ARBA" id="ARBA00022692"/>
    </source>
</evidence>
<evidence type="ECO:0000256" key="2">
    <source>
        <dbReference type="ARBA" id="ARBA00022475"/>
    </source>
</evidence>
<dbReference type="InterPro" id="IPR013604">
    <property type="entry name" value="7TM_chemorcpt"/>
</dbReference>
<keyword evidence="4 6" id="KW-1133">Transmembrane helix</keyword>
<feature type="transmembrane region" description="Helical" evidence="6">
    <location>
        <begin position="150"/>
        <end position="172"/>
    </location>
</feature>